<dbReference type="InterPro" id="IPR058923">
    <property type="entry name" value="RCC1-like_dom"/>
</dbReference>
<evidence type="ECO:0000256" key="6">
    <source>
        <dbReference type="PROSITE-ProRule" id="PRU00235"/>
    </source>
</evidence>
<evidence type="ECO:0000259" key="8">
    <source>
        <dbReference type="PROSITE" id="PS50145"/>
    </source>
</evidence>
<feature type="repeat" description="RCC1" evidence="6">
    <location>
        <begin position="134"/>
        <end position="192"/>
    </location>
</feature>
<feature type="region of interest" description="Disordered" evidence="7">
    <location>
        <begin position="740"/>
        <end position="798"/>
    </location>
</feature>
<dbReference type="PROSITE" id="PS50145">
    <property type="entry name" value="ZF_TRAF"/>
    <property type="match status" value="2"/>
</dbReference>
<dbReference type="PANTHER" id="PTHR22872:SF9">
    <property type="entry name" value="X-LINKED RETINITIS PIGMENTOSA GTPASE REGULATOR"/>
    <property type="match status" value="1"/>
</dbReference>
<feature type="repeat" description="RCC1" evidence="6">
    <location>
        <begin position="380"/>
        <end position="429"/>
    </location>
</feature>
<reference evidence="10" key="1">
    <citation type="journal article" date="2023" name="Commun. Biol.">
        <title>Genome analysis of Parmales, the sister group of diatoms, reveals the evolutionary specialization of diatoms from phago-mixotrophs to photoautotrophs.</title>
        <authorList>
            <person name="Ban H."/>
            <person name="Sato S."/>
            <person name="Yoshikawa S."/>
            <person name="Yamada K."/>
            <person name="Nakamura Y."/>
            <person name="Ichinomiya M."/>
            <person name="Sato N."/>
            <person name="Blanc-Mathieu R."/>
            <person name="Endo H."/>
            <person name="Kuwata A."/>
            <person name="Ogata H."/>
        </authorList>
    </citation>
    <scope>NUCLEOTIDE SEQUENCE [LARGE SCALE GENOMIC DNA]</scope>
    <source>
        <strain evidence="10">NIES 3700</strain>
    </source>
</reference>
<dbReference type="SUPFAM" id="SSF50985">
    <property type="entry name" value="RCC1/BLIP-II"/>
    <property type="match status" value="1"/>
</dbReference>
<dbReference type="PROSITE" id="PS50012">
    <property type="entry name" value="RCC1_3"/>
    <property type="match status" value="5"/>
</dbReference>
<accession>A0A9W7FR86</accession>
<feature type="repeat" description="RCC1" evidence="6">
    <location>
        <begin position="325"/>
        <end position="379"/>
    </location>
</feature>
<dbReference type="Gene3D" id="3.30.40.10">
    <property type="entry name" value="Zinc/RING finger domain, C3HC4 (zinc finger)"/>
    <property type="match status" value="3"/>
</dbReference>
<evidence type="ECO:0000256" key="7">
    <source>
        <dbReference type="SAM" id="MobiDB-lite"/>
    </source>
</evidence>
<evidence type="ECO:0000313" key="10">
    <source>
        <dbReference type="Proteomes" id="UP001165122"/>
    </source>
</evidence>
<dbReference type="SUPFAM" id="SSF49599">
    <property type="entry name" value="TRAF domain-like"/>
    <property type="match status" value="2"/>
</dbReference>
<protein>
    <recommendedName>
        <fullName evidence="8">TRAF-type domain-containing protein</fullName>
    </recommendedName>
</protein>
<evidence type="ECO:0000256" key="3">
    <source>
        <dbReference type="ARBA" id="ARBA00022771"/>
    </source>
</evidence>
<keyword evidence="2" id="KW-0677">Repeat</keyword>
<dbReference type="Pfam" id="PF25390">
    <property type="entry name" value="WD40_RLD"/>
    <property type="match status" value="1"/>
</dbReference>
<evidence type="ECO:0000256" key="1">
    <source>
        <dbReference type="ARBA" id="ARBA00022723"/>
    </source>
</evidence>
<dbReference type="Pfam" id="PF02176">
    <property type="entry name" value="zf-TRAF"/>
    <property type="match status" value="1"/>
</dbReference>
<dbReference type="InterPro" id="IPR051625">
    <property type="entry name" value="Signaling_Regulatory_Domain"/>
</dbReference>
<feature type="repeat" description="RCC1" evidence="6">
    <location>
        <begin position="193"/>
        <end position="269"/>
    </location>
</feature>
<proteinExistence type="predicted"/>
<feature type="domain" description="TRAF-type" evidence="8">
    <location>
        <begin position="680"/>
        <end position="731"/>
    </location>
</feature>
<evidence type="ECO:0000256" key="4">
    <source>
        <dbReference type="ARBA" id="ARBA00022833"/>
    </source>
</evidence>
<dbReference type="PANTHER" id="PTHR22872">
    <property type="entry name" value="BTK-BINDING PROTEIN-RELATED"/>
    <property type="match status" value="1"/>
</dbReference>
<dbReference type="InterPro" id="IPR013083">
    <property type="entry name" value="Znf_RING/FYVE/PHD"/>
</dbReference>
<dbReference type="Gene3D" id="2.130.10.30">
    <property type="entry name" value="Regulator of chromosome condensation 1/beta-lactamase-inhibitor protein II"/>
    <property type="match status" value="2"/>
</dbReference>
<dbReference type="InterPro" id="IPR000408">
    <property type="entry name" value="Reg_chr_condens"/>
</dbReference>
<evidence type="ECO:0000313" key="9">
    <source>
        <dbReference type="EMBL" id="GMI16798.1"/>
    </source>
</evidence>
<dbReference type="OrthoDB" id="10256179at2759"/>
<feature type="repeat" description="RCC1" evidence="6">
    <location>
        <begin position="270"/>
        <end position="324"/>
    </location>
</feature>
<sequence>MANYTAYAWGFNIFGQCGVEDENASYSDTSQSSPNNVLTPTSLLFDSGEDEDGSLMSAYTNTKADEPRKSRKETAWELWSSRGEGGGFVYAGSYMVYGKQDDEALPKTSKIDNDCSLTDVQASPFHSLFLTPTGQVWSTGWNKKGQLGLGPSHSSNGFVAKPKIISFPGSISNVVVSSIAVGAYHSIVSTKSGSVYTWGDGSEGQLGYSEFDCLADDTTGNRRHTVSQFTFAKSLKSNFFNCQPKQVDEFFDAKQVYAGFSYSIVVDGRGKAMAFGFNGEGQLGVGRGGWDSEKGGIRNVKLGKIGQVVEVACGDHHTLYLNKEGKVYATGQASYGRLGLGRDSAADVFEPQEIDLDIVGIHAVKVRAGGASSGLVSADGGLWCWGHNENGNLGLGHQSSVFSPTKLRTFIKVVDASFGEEHGALVCDQNMIWSFGKNNCGRLGVVDAVCDDAEGIVEAEVAVEEGGEGGGGWGVLDGVVGVEGREGGMASGSGVLDATPIICSAFAIPIGSGNNENDGFNEAMREVVADSPLLCSPCCIGQIAEGEQNVSGVTCGGAHTFAYIKFEKMQPTLLLFPCENEQFGCKARLLRGRMAKHAKCCKYAVKKCPYTSFGCDKFELSEAEATTHVEVCRFRLTKCQHCGSEVSMALYNSHVDIFCTEVLENCAACGQGVPRRELEAHEESCGAMKVSCTKCKLMIPRGEMAEHLKDFCSRRIVECGECGEKITFDMMGSHLKKCQGKNKEEVEEEEEKEEEDEEEEEKVEEVVKKAPLSPKKKKLVKKSEPKRVGGGFNINKKN</sequence>
<dbReference type="PROSITE" id="PS00626">
    <property type="entry name" value="RCC1_2"/>
    <property type="match status" value="1"/>
</dbReference>
<feature type="zinc finger region" description="TRAF-type" evidence="5">
    <location>
        <begin position="576"/>
        <end position="615"/>
    </location>
</feature>
<dbReference type="InterPro" id="IPR009091">
    <property type="entry name" value="RCC1/BLIP-II"/>
</dbReference>
<dbReference type="EMBL" id="BRXW01000266">
    <property type="protein sequence ID" value="GMI16798.1"/>
    <property type="molecule type" value="Genomic_DNA"/>
</dbReference>
<dbReference type="AlphaFoldDB" id="A0A9W7FR86"/>
<evidence type="ECO:0000256" key="2">
    <source>
        <dbReference type="ARBA" id="ARBA00022737"/>
    </source>
</evidence>
<dbReference type="InterPro" id="IPR001293">
    <property type="entry name" value="Znf_TRAF"/>
</dbReference>
<dbReference type="Proteomes" id="UP001165122">
    <property type="component" value="Unassembled WGS sequence"/>
</dbReference>
<comment type="caution">
    <text evidence="9">The sequence shown here is derived from an EMBL/GenBank/DDBJ whole genome shotgun (WGS) entry which is preliminary data.</text>
</comment>
<evidence type="ECO:0000256" key="5">
    <source>
        <dbReference type="PROSITE-ProRule" id="PRU00207"/>
    </source>
</evidence>
<dbReference type="GO" id="GO:0008270">
    <property type="term" value="F:zinc ion binding"/>
    <property type="evidence" value="ECO:0007669"/>
    <property type="project" value="UniProtKB-KW"/>
</dbReference>
<keyword evidence="4 5" id="KW-0862">Zinc</keyword>
<organism evidence="9 10">
    <name type="scientific">Triparma laevis f. longispina</name>
    <dbReference type="NCBI Taxonomy" id="1714387"/>
    <lineage>
        <taxon>Eukaryota</taxon>
        <taxon>Sar</taxon>
        <taxon>Stramenopiles</taxon>
        <taxon>Ochrophyta</taxon>
        <taxon>Bolidophyceae</taxon>
        <taxon>Parmales</taxon>
        <taxon>Triparmaceae</taxon>
        <taxon>Triparma</taxon>
    </lineage>
</organism>
<feature type="region of interest" description="Disordered" evidence="7">
    <location>
        <begin position="23"/>
        <end position="44"/>
    </location>
</feature>
<feature type="zinc finger region" description="TRAF-type" evidence="5">
    <location>
        <begin position="680"/>
        <end position="731"/>
    </location>
</feature>
<name>A0A9W7FR86_9STRA</name>
<keyword evidence="10" id="KW-1185">Reference proteome</keyword>
<keyword evidence="1 5" id="KW-0479">Metal-binding</keyword>
<gene>
    <name evidence="9" type="ORF">TrLO_g2144</name>
</gene>
<feature type="compositionally biased region" description="Acidic residues" evidence="7">
    <location>
        <begin position="745"/>
        <end position="763"/>
    </location>
</feature>
<feature type="compositionally biased region" description="Polar residues" evidence="7">
    <location>
        <begin position="24"/>
        <end position="44"/>
    </location>
</feature>
<dbReference type="PRINTS" id="PR00633">
    <property type="entry name" value="RCCNDNSATION"/>
</dbReference>
<keyword evidence="3 5" id="KW-0863">Zinc-finger</keyword>
<feature type="domain" description="TRAF-type" evidence="8">
    <location>
        <begin position="576"/>
        <end position="615"/>
    </location>
</feature>